<dbReference type="STRING" id="478820.A0A196S9Z0"/>
<protein>
    <submittedName>
        <fullName evidence="5">Glutamine synthetase</fullName>
    </submittedName>
</protein>
<accession>A0A196S9Z0</accession>
<dbReference type="PROSITE" id="PS00181">
    <property type="entry name" value="GLNA_ATP"/>
    <property type="match status" value="1"/>
</dbReference>
<dbReference type="SUPFAM" id="SSF55931">
    <property type="entry name" value="Glutamine synthetase/guanido kinase"/>
    <property type="match status" value="1"/>
</dbReference>
<keyword evidence="6" id="KW-1185">Reference proteome</keyword>
<dbReference type="InterPro" id="IPR040577">
    <property type="entry name" value="Gln-synt_C"/>
</dbReference>
<dbReference type="Proteomes" id="UP000078348">
    <property type="component" value="Unassembled WGS sequence"/>
</dbReference>
<dbReference type="EMBL" id="LXWW01000454">
    <property type="protein sequence ID" value="OAO13151.1"/>
    <property type="molecule type" value="Genomic_DNA"/>
</dbReference>
<dbReference type="AlphaFoldDB" id="A0A196S9Z0"/>
<dbReference type="InterPro" id="IPR008146">
    <property type="entry name" value="Gln_synth_cat_dom"/>
</dbReference>
<dbReference type="PROSITE" id="PS51986">
    <property type="entry name" value="GS_BETA_GRASP"/>
    <property type="match status" value="1"/>
</dbReference>
<organism evidence="5 6">
    <name type="scientific">Blastocystis sp. subtype 1 (strain ATCC 50177 / NandII)</name>
    <dbReference type="NCBI Taxonomy" id="478820"/>
    <lineage>
        <taxon>Eukaryota</taxon>
        <taxon>Sar</taxon>
        <taxon>Stramenopiles</taxon>
        <taxon>Bigyra</taxon>
        <taxon>Opalozoa</taxon>
        <taxon>Opalinata</taxon>
        <taxon>Blastocystidae</taxon>
        <taxon>Blastocystis</taxon>
    </lineage>
</organism>
<dbReference type="PANTHER" id="PTHR42974">
    <property type="entry name" value="GLUTAMINE SYNTHETASE"/>
    <property type="match status" value="1"/>
</dbReference>
<sequence length="730" mass="81911">MLSRVSLLSKSCKHLMPRRMASSSANVLIDDVFGKYSFNDDMLQKSVPKFAYNKVVEARKNANIQLDKETADIVADAMMKWAESLGVTHFCHWFQPLSGVTAQKQDAFISRVNGKTVSNFTGKKLIKGEPDASSFPNGGLRETHMARGFTVWDPNSNPIIVKHDNGGTLYIPSVFLSWKGDVLDQKIPFLRSQEVLIQEANRLFKIIGHPQTDIDVNCGIEQEFFLIQREYYDKRPDLKLTGRTLFGCAPPKGQELHDQYFSEMTTKALNYIHDVEIEMWKLGIPTTTRHREVAPGQYELAPLYGESILATDQNLQSMELLRKQGRRHNLKALFHEKPFEGVNGSGKHNNWSLCSKETPTFLELGSHPEKNIPFIVSVAASIRAVDKYGDLLRACVTSASNDHRLGGNEAPPAIISMYLGEDVTNALELFMKKTTSRSSTGSADLNLGVCSIPNINREGTDRNRTSPFAFTVNKFEFRAVGSNQSAARSNMVINTIMADSFRFIADEIIRHKQSSFMTDEEAIQKTVTDIITKHNRIIFNGNGYSPEWKSRAQELGLPNNVASPEAIKAWTDAKNVELFTSLGVMKKSEIESRQFILWDQYNKDIMVEARTMCALCTERIIPTVFSAQAQFSASLSAVAALTSGGNSEQVGYVSFMAEELNATIKALNQLKKTIAAVKDLRGEEAISFFSRDDLIPAMNELRKHVDRLESTVDYRQWPLPNYASMFFNQS</sequence>
<proteinExistence type="inferred from homology"/>
<dbReference type="InterPro" id="IPR022147">
    <property type="entry name" value="GSIII_N"/>
</dbReference>
<comment type="caution">
    <text evidence="5">The sequence shown here is derived from an EMBL/GenBank/DDBJ whole genome shotgun (WGS) entry which is preliminary data.</text>
</comment>
<dbReference type="Pfam" id="PF00120">
    <property type="entry name" value="Gln-synt_C"/>
    <property type="match status" value="1"/>
</dbReference>
<evidence type="ECO:0000259" key="4">
    <source>
        <dbReference type="PROSITE" id="PS51987"/>
    </source>
</evidence>
<gene>
    <name evidence="5" type="ORF">AV274_5155</name>
</gene>
<dbReference type="InterPro" id="IPR008147">
    <property type="entry name" value="Gln_synt_N"/>
</dbReference>
<dbReference type="Gene3D" id="1.20.120.1560">
    <property type="match status" value="1"/>
</dbReference>
<dbReference type="Pfam" id="PF18318">
    <property type="entry name" value="Gln-synt_C-ter"/>
    <property type="match status" value="1"/>
</dbReference>
<reference evidence="5 6" key="1">
    <citation type="submission" date="2016-05" db="EMBL/GenBank/DDBJ databases">
        <title>Nuclear genome of Blastocystis sp. subtype 1 NandII.</title>
        <authorList>
            <person name="Gentekaki E."/>
            <person name="Curtis B."/>
            <person name="Stairs C."/>
            <person name="Eme L."/>
            <person name="Herman E."/>
            <person name="Klimes V."/>
            <person name="Arias M.C."/>
            <person name="Elias M."/>
            <person name="Hilliou F."/>
            <person name="Klute M."/>
            <person name="Malik S.-B."/>
            <person name="Pightling A."/>
            <person name="Rachubinski R."/>
            <person name="Salas D."/>
            <person name="Schlacht A."/>
            <person name="Suga H."/>
            <person name="Archibald J."/>
            <person name="Ball S.G."/>
            <person name="Clark G."/>
            <person name="Dacks J."/>
            <person name="Van Der Giezen M."/>
            <person name="Tsaousis A."/>
            <person name="Roger A."/>
        </authorList>
    </citation>
    <scope>NUCLEOTIDE SEQUENCE [LARGE SCALE GENOMIC DNA]</scope>
    <source>
        <strain evidence="6">ATCC 50177 / NandII</strain>
    </source>
</reference>
<dbReference type="Gene3D" id="3.30.590.10">
    <property type="entry name" value="Glutamine synthetase/guanido kinase, catalytic domain"/>
    <property type="match status" value="1"/>
</dbReference>
<evidence type="ECO:0000259" key="3">
    <source>
        <dbReference type="PROSITE" id="PS51986"/>
    </source>
</evidence>
<dbReference type="GO" id="GO:0006542">
    <property type="term" value="P:glutamine biosynthetic process"/>
    <property type="evidence" value="ECO:0007669"/>
    <property type="project" value="InterPro"/>
</dbReference>
<dbReference type="PROSITE" id="PS51987">
    <property type="entry name" value="GS_CATALYTIC"/>
    <property type="match status" value="1"/>
</dbReference>
<evidence type="ECO:0000256" key="2">
    <source>
        <dbReference type="RuleBase" id="RU000384"/>
    </source>
</evidence>
<comment type="similarity">
    <text evidence="1 2">Belongs to the glutamine synthetase family.</text>
</comment>
<feature type="domain" description="GS catalytic" evidence="4">
    <location>
        <begin position="192"/>
        <end position="620"/>
    </location>
</feature>
<dbReference type="GO" id="GO:0004356">
    <property type="term" value="F:glutamine synthetase activity"/>
    <property type="evidence" value="ECO:0007669"/>
    <property type="project" value="InterPro"/>
</dbReference>
<evidence type="ECO:0000313" key="5">
    <source>
        <dbReference type="EMBL" id="OAO13151.1"/>
    </source>
</evidence>
<evidence type="ECO:0000313" key="6">
    <source>
        <dbReference type="Proteomes" id="UP000078348"/>
    </source>
</evidence>
<feature type="domain" description="GS beta-grasp" evidence="3">
    <location>
        <begin position="88"/>
        <end position="180"/>
    </location>
</feature>
<dbReference type="Pfam" id="PF12437">
    <property type="entry name" value="GSIII_N"/>
    <property type="match status" value="1"/>
</dbReference>
<evidence type="ECO:0000256" key="1">
    <source>
        <dbReference type="PROSITE-ProRule" id="PRU01330"/>
    </source>
</evidence>
<dbReference type="OrthoDB" id="415358at2759"/>
<dbReference type="InterPro" id="IPR014746">
    <property type="entry name" value="Gln_synth/guanido_kin_cat_dom"/>
</dbReference>
<dbReference type="PANTHER" id="PTHR42974:SF1">
    <property type="entry name" value="TYPE-3 GLUTAMINE SYNTHETASE"/>
    <property type="match status" value="1"/>
</dbReference>
<name>A0A196S9Z0_BLAHN</name>
<dbReference type="InterPro" id="IPR052725">
    <property type="entry name" value="GS_Type-3"/>
</dbReference>
<dbReference type="SMART" id="SM01230">
    <property type="entry name" value="Gln-synt_C"/>
    <property type="match status" value="1"/>
</dbReference>
<dbReference type="InterPro" id="IPR027303">
    <property type="entry name" value="Gln_synth_gly_rich_site"/>
</dbReference>